<evidence type="ECO:0000313" key="1">
    <source>
        <dbReference type="EMBL" id="MBF9232612.1"/>
    </source>
</evidence>
<dbReference type="Proteomes" id="UP000599312">
    <property type="component" value="Unassembled WGS sequence"/>
</dbReference>
<dbReference type="AlphaFoldDB" id="A0A931FNR4"/>
<name>A0A931FNR4_9HYPH</name>
<sequence length="208" mass="23266">MVSAISRYLTDFQLDGSFDKRFPNQGSPQETPPEVVIEDTASLIREAEDRVRTEERSRLQDKVEAAIAAERARTDELLTAYREKWAREETDRLAVEISDALQSMEAKLVAQVARLLTPFLTEAVHAQVIDELKTTLVSILSDNQSRSMTIRGPQDLLSNLAAKLRPVAASIEFIADQGSEIRVIANDTILETQLSVWTQRLAEAVQQS</sequence>
<evidence type="ECO:0000313" key="2">
    <source>
        <dbReference type="Proteomes" id="UP000599312"/>
    </source>
</evidence>
<comment type="caution">
    <text evidence="1">The sequence shown here is derived from an EMBL/GenBank/DDBJ whole genome shotgun (WGS) entry which is preliminary data.</text>
</comment>
<accession>A0A931FNR4</accession>
<dbReference type="EMBL" id="JADQDO010000002">
    <property type="protein sequence ID" value="MBF9232612.1"/>
    <property type="molecule type" value="Genomic_DNA"/>
</dbReference>
<dbReference type="RefSeq" id="WP_196270622.1">
    <property type="nucleotide sequence ID" value="NZ_JADQDO010000002.1"/>
</dbReference>
<reference evidence="1" key="1">
    <citation type="submission" date="2020-11" db="EMBL/GenBank/DDBJ databases">
        <authorList>
            <person name="Kim M.K."/>
        </authorList>
    </citation>
    <scope>NUCLEOTIDE SEQUENCE</scope>
    <source>
        <strain evidence="1">BT350</strain>
    </source>
</reference>
<proteinExistence type="predicted"/>
<organism evidence="1 2">
    <name type="scientific">Microvirga alba</name>
    <dbReference type="NCBI Taxonomy" id="2791025"/>
    <lineage>
        <taxon>Bacteria</taxon>
        <taxon>Pseudomonadati</taxon>
        <taxon>Pseudomonadota</taxon>
        <taxon>Alphaproteobacteria</taxon>
        <taxon>Hyphomicrobiales</taxon>
        <taxon>Methylobacteriaceae</taxon>
        <taxon>Microvirga</taxon>
    </lineage>
</organism>
<protein>
    <submittedName>
        <fullName evidence="1">Uncharacterized protein</fullName>
    </submittedName>
</protein>
<keyword evidence="2" id="KW-1185">Reference proteome</keyword>
<gene>
    <name evidence="1" type="ORF">I2H38_04390</name>
</gene>